<evidence type="ECO:0000256" key="2">
    <source>
        <dbReference type="ARBA" id="ARBA00022692"/>
    </source>
</evidence>
<comment type="subcellular location">
    <subcellularLocation>
        <location evidence="1">Membrane</location>
        <topology evidence="1">Multi-pass membrane protein</topology>
    </subcellularLocation>
</comment>
<dbReference type="PANTHER" id="PTHR12489">
    <property type="entry name" value="LIPOMA HMGIC FUSION PARTNER-LIKE PROTEIN"/>
    <property type="match status" value="1"/>
</dbReference>
<evidence type="ECO:0000256" key="5">
    <source>
        <dbReference type="SAM" id="MobiDB-lite"/>
    </source>
</evidence>
<feature type="transmembrane region" description="Helical" evidence="6">
    <location>
        <begin position="363"/>
        <end position="385"/>
    </location>
</feature>
<dbReference type="PANTHER" id="PTHR12489:SF1">
    <property type="entry name" value="LP10272P"/>
    <property type="match status" value="1"/>
</dbReference>
<reference evidence="8" key="1">
    <citation type="submission" date="2025-08" db="UniProtKB">
        <authorList>
            <consortium name="RefSeq"/>
        </authorList>
    </citation>
    <scope>IDENTIFICATION</scope>
    <source>
        <tissue evidence="8">Sperm</tissue>
    </source>
</reference>
<keyword evidence="2 6" id="KW-0812">Transmembrane</keyword>
<dbReference type="KEGG" id="pmrn:116949275"/>
<dbReference type="AlphaFoldDB" id="A0AAJ7TQD6"/>
<dbReference type="GO" id="GO:0005886">
    <property type="term" value="C:plasma membrane"/>
    <property type="evidence" value="ECO:0007669"/>
    <property type="project" value="TreeGrafter"/>
</dbReference>
<proteinExistence type="predicted"/>
<dbReference type="InterPro" id="IPR019372">
    <property type="entry name" value="LHFPL"/>
</dbReference>
<organism evidence="7 8">
    <name type="scientific">Petromyzon marinus</name>
    <name type="common">Sea lamprey</name>
    <dbReference type="NCBI Taxonomy" id="7757"/>
    <lineage>
        <taxon>Eukaryota</taxon>
        <taxon>Metazoa</taxon>
        <taxon>Chordata</taxon>
        <taxon>Craniata</taxon>
        <taxon>Vertebrata</taxon>
        <taxon>Cyclostomata</taxon>
        <taxon>Hyperoartia</taxon>
        <taxon>Petromyzontiformes</taxon>
        <taxon>Petromyzontidae</taxon>
        <taxon>Petromyzon</taxon>
    </lineage>
</organism>
<feature type="compositionally biased region" description="Pro residues" evidence="5">
    <location>
        <begin position="299"/>
        <end position="315"/>
    </location>
</feature>
<dbReference type="RefSeq" id="XP_032822281.1">
    <property type="nucleotide sequence ID" value="XM_032966390.1"/>
</dbReference>
<keyword evidence="7" id="KW-1185">Reference proteome</keyword>
<dbReference type="GO" id="GO:0007605">
    <property type="term" value="P:sensory perception of sound"/>
    <property type="evidence" value="ECO:0007669"/>
    <property type="project" value="TreeGrafter"/>
</dbReference>
<evidence type="ECO:0000313" key="8">
    <source>
        <dbReference type="RefSeq" id="XP_032822281.1"/>
    </source>
</evidence>
<feature type="compositionally biased region" description="Pro residues" evidence="5">
    <location>
        <begin position="218"/>
        <end position="232"/>
    </location>
</feature>
<evidence type="ECO:0000256" key="1">
    <source>
        <dbReference type="ARBA" id="ARBA00004141"/>
    </source>
</evidence>
<accession>A0AAJ7TQD6</accession>
<evidence type="ECO:0000313" key="7">
    <source>
        <dbReference type="Proteomes" id="UP001318040"/>
    </source>
</evidence>
<feature type="compositionally biased region" description="Low complexity" evidence="5">
    <location>
        <begin position="233"/>
        <end position="271"/>
    </location>
</feature>
<feature type="compositionally biased region" description="Pro residues" evidence="5">
    <location>
        <begin position="272"/>
        <end position="285"/>
    </location>
</feature>
<gene>
    <name evidence="8" type="primary">LHFPL4</name>
</gene>
<feature type="region of interest" description="Disordered" evidence="5">
    <location>
        <begin position="1"/>
        <end position="57"/>
    </location>
</feature>
<feature type="region of interest" description="Disordered" evidence="5">
    <location>
        <begin position="175"/>
        <end position="317"/>
    </location>
</feature>
<dbReference type="Pfam" id="PF10242">
    <property type="entry name" value="L_HMGIC_fpl"/>
    <property type="match status" value="1"/>
</dbReference>
<keyword evidence="4 6" id="KW-0472">Membrane</keyword>
<keyword evidence="3 6" id="KW-1133">Transmembrane helix</keyword>
<feature type="compositionally biased region" description="Low complexity" evidence="5">
    <location>
        <begin position="184"/>
        <end position="195"/>
    </location>
</feature>
<protein>
    <submittedName>
        <fullName evidence="8">LHFPL tetraspan subfamily member 4 protein isoform X1</fullName>
    </submittedName>
</protein>
<evidence type="ECO:0000256" key="4">
    <source>
        <dbReference type="ARBA" id="ARBA00023136"/>
    </source>
</evidence>
<name>A0AAJ7TQD6_PETMA</name>
<evidence type="ECO:0000256" key="3">
    <source>
        <dbReference type="ARBA" id="ARBA00022989"/>
    </source>
</evidence>
<feature type="compositionally biased region" description="Basic and acidic residues" evidence="5">
    <location>
        <begin position="37"/>
        <end position="57"/>
    </location>
</feature>
<dbReference type="Proteomes" id="UP001318040">
    <property type="component" value="Chromosome 36"/>
</dbReference>
<evidence type="ECO:0000256" key="6">
    <source>
        <dbReference type="SAM" id="Phobius"/>
    </source>
</evidence>
<sequence length="406" mass="43808">MRIHPGGGHLHERRGESGGSDSEGKRRRRGGGGADTRSGERERGQGGVRRRGEEVRRVTPWQLSERWQEEKGGEKAPGPCLLLLQQHHHHHILLLATSSSPPLPHHHLLTPPPHHLSVPRCCRLRSPSSRRRRRRRCTAPITCVTRAPLACCGPSSPSASPSSPWWCSCSPTGWATGPRRPRRASSASSIAAWARGPPRATSAARGASWTSRRCPRAPSRPPRSSSPPPWCSRPPASSASPSSSSATRPPSTRSAPGCSSRPTPWTGGTSLPPTPTPPTPHPPRAQRPLNHTLHHHTWRPPPPCLHPTPAPPRGPRPAGRLPLPGCLVLGCLVFPDGWDAAEVRALCGEHASKYTLGECSVRWAYILAIIAILDAMILAFLAFVLGNRGNAALPPDLRSDSKDNMA</sequence>